<evidence type="ECO:0000259" key="7">
    <source>
        <dbReference type="PROSITE" id="PS50888"/>
    </source>
</evidence>
<feature type="domain" description="BHLH" evidence="7">
    <location>
        <begin position="436"/>
        <end position="485"/>
    </location>
</feature>
<dbReference type="InterPro" id="IPR054502">
    <property type="entry name" value="bHLH-TF_ACT-like_plant"/>
</dbReference>
<keyword evidence="4" id="KW-0804">Transcription</keyword>
<dbReference type="GO" id="GO:0080090">
    <property type="term" value="P:regulation of primary metabolic process"/>
    <property type="evidence" value="ECO:0007669"/>
    <property type="project" value="UniProtKB-ARBA"/>
</dbReference>
<comment type="subcellular location">
    <subcellularLocation>
        <location evidence="1">Nucleus</location>
    </subcellularLocation>
</comment>
<comment type="caution">
    <text evidence="8">The sequence shown here is derived from an EMBL/GenBank/DDBJ whole genome shotgun (WGS) entry which is preliminary data.</text>
</comment>
<dbReference type="Pfam" id="PF14215">
    <property type="entry name" value="bHLH-MYC_N"/>
    <property type="match status" value="1"/>
</dbReference>
<dbReference type="Gene3D" id="4.10.280.10">
    <property type="entry name" value="Helix-loop-helix DNA-binding domain"/>
    <property type="match status" value="1"/>
</dbReference>
<feature type="coiled-coil region" evidence="6">
    <location>
        <begin position="475"/>
        <end position="502"/>
    </location>
</feature>
<dbReference type="InterPro" id="IPR011598">
    <property type="entry name" value="bHLH_dom"/>
</dbReference>
<evidence type="ECO:0000313" key="9">
    <source>
        <dbReference type="Proteomes" id="UP000447434"/>
    </source>
</evidence>
<dbReference type="SMART" id="SM00353">
    <property type="entry name" value="HLH"/>
    <property type="match status" value="1"/>
</dbReference>
<dbReference type="Proteomes" id="UP000447434">
    <property type="component" value="Chromosome 5"/>
</dbReference>
<dbReference type="EMBL" id="WOCE01000005">
    <property type="protein sequence ID" value="KAE9614133.1"/>
    <property type="molecule type" value="Genomic_DNA"/>
</dbReference>
<evidence type="ECO:0000256" key="1">
    <source>
        <dbReference type="ARBA" id="ARBA00004123"/>
    </source>
</evidence>
<dbReference type="GO" id="GO:0046983">
    <property type="term" value="F:protein dimerization activity"/>
    <property type="evidence" value="ECO:0007669"/>
    <property type="project" value="InterPro"/>
</dbReference>
<reference evidence="9" key="1">
    <citation type="journal article" date="2020" name="Nat. Commun.">
        <title>Genome sequence of the cluster root forming white lupin.</title>
        <authorList>
            <person name="Hufnagel B."/>
            <person name="Marques A."/>
            <person name="Soriano A."/>
            <person name="Marques L."/>
            <person name="Divol F."/>
            <person name="Doumas P."/>
            <person name="Sallet E."/>
            <person name="Mancinotti D."/>
            <person name="Carrere S."/>
            <person name="Marande W."/>
            <person name="Arribat S."/>
            <person name="Keller J."/>
            <person name="Huneau C."/>
            <person name="Blein T."/>
            <person name="Aime D."/>
            <person name="Laguerre M."/>
            <person name="Taylor J."/>
            <person name="Schubert V."/>
            <person name="Nelson M."/>
            <person name="Geu-Flores F."/>
            <person name="Crespi M."/>
            <person name="Gallardo-Guerrero K."/>
            <person name="Delaux P.-M."/>
            <person name="Salse J."/>
            <person name="Berges H."/>
            <person name="Guyot R."/>
            <person name="Gouzy J."/>
            <person name="Peret B."/>
        </authorList>
    </citation>
    <scope>NUCLEOTIDE SEQUENCE [LARGE SCALE GENOMIC DNA]</scope>
    <source>
        <strain evidence="9">cv. Amiga</strain>
    </source>
</reference>
<evidence type="ECO:0000256" key="3">
    <source>
        <dbReference type="ARBA" id="ARBA00023159"/>
    </source>
</evidence>
<dbReference type="OrthoDB" id="690068at2759"/>
<protein>
    <submittedName>
        <fullName evidence="8">Putative transcription factor bHLH family</fullName>
    </submittedName>
</protein>
<evidence type="ECO:0000256" key="6">
    <source>
        <dbReference type="SAM" id="Coils"/>
    </source>
</evidence>
<dbReference type="GO" id="GO:0005634">
    <property type="term" value="C:nucleus"/>
    <property type="evidence" value="ECO:0007669"/>
    <property type="project" value="UniProtKB-SubCell"/>
</dbReference>
<evidence type="ECO:0000256" key="2">
    <source>
        <dbReference type="ARBA" id="ARBA00023015"/>
    </source>
</evidence>
<evidence type="ECO:0000256" key="4">
    <source>
        <dbReference type="ARBA" id="ARBA00023163"/>
    </source>
</evidence>
<proteinExistence type="predicted"/>
<dbReference type="AlphaFoldDB" id="A0A6A4QK93"/>
<evidence type="ECO:0000256" key="5">
    <source>
        <dbReference type="ARBA" id="ARBA00023242"/>
    </source>
</evidence>
<keyword evidence="6" id="KW-0175">Coiled coil</keyword>
<keyword evidence="3" id="KW-0010">Activator</keyword>
<accession>A0A6A4QK93</accession>
<dbReference type="InterPro" id="IPR036638">
    <property type="entry name" value="HLH_DNA-bd_sf"/>
</dbReference>
<dbReference type="InterPro" id="IPR025610">
    <property type="entry name" value="MYC/MYB_N"/>
</dbReference>
<keyword evidence="5" id="KW-0539">Nucleus</keyword>
<name>A0A6A4QK93_LUPAL</name>
<dbReference type="PROSITE" id="PS50888">
    <property type="entry name" value="BHLH"/>
    <property type="match status" value="1"/>
</dbReference>
<dbReference type="PANTHER" id="PTHR46266:SF3">
    <property type="entry name" value="TRANSCRIPTION FACTOR EGL1"/>
    <property type="match status" value="1"/>
</dbReference>
<sequence length="638" mass="71871">MYNFVYCSEKNKEMEMEMVPENMKKQLSLVVRSIQWIYAIFWSSSATNPGVLSWGEGYYNGDIKTKKANQGVELNSDEISLQRSEQLRELFRSFKTTEATKKPSATLSPEDLTDTEWYYLVCMSFVFNNGEGLPGRSLANDQPIWLCNAHSSDCILFRRSLLAKGASIQTVVCFPFMDGVIELGTTDLVPEDLSLIQQIRTSFLNILESSVPKKDGAALNMRNEEEVADKNAYNAKSTAEVGNEVMNITSPNSSYALQGNQPSEEILIAEMVNGGISTVQSWQVSDDELSNCIHNAMNSSDCISQTFASPEKIAYVANGENCNDHCARDLQKFNNPEMTLVDPQRDDWHYQSVLSTLLKSSDQLTMGTHFQNFHQVSSFVSWKKGGPMDCQRPRARNSKNLLKKVLFEVPRMHLEGLLESQEENDDKDGMRQEVDGNGMNHVLSERRRRAKLNERFLTLRSMVPSTSKDDKVSILDDAIEYLTKLEKRLRELEAQREIIDIEARTKRSPQDMVERTSDNYFNKTDNGKKPVVKKRKVCDIDAARVEINLDALNGSSTNDVTVTVSGNEVVVELKCPSREGRVLKIMEAISSLNLDFNSVQSTEADGILYMTIKSKLNGPAIVSAKKIKQSLQRVASKR</sequence>
<gene>
    <name evidence="8" type="ORF">Lalb_Chr05g0224731</name>
</gene>
<dbReference type="Pfam" id="PF22754">
    <property type="entry name" value="bHLH-TF_ACT-like_plant"/>
    <property type="match status" value="1"/>
</dbReference>
<keyword evidence="2" id="KW-0805">Transcription regulation</keyword>
<evidence type="ECO:0000313" key="8">
    <source>
        <dbReference type="EMBL" id="KAE9614133.1"/>
    </source>
</evidence>
<dbReference type="PANTHER" id="PTHR46266">
    <property type="entry name" value="TRANSCRIPTION FACTOR TT8"/>
    <property type="match status" value="1"/>
</dbReference>
<organism evidence="8 9">
    <name type="scientific">Lupinus albus</name>
    <name type="common">White lupine</name>
    <name type="synonym">Lupinus termis</name>
    <dbReference type="NCBI Taxonomy" id="3870"/>
    <lineage>
        <taxon>Eukaryota</taxon>
        <taxon>Viridiplantae</taxon>
        <taxon>Streptophyta</taxon>
        <taxon>Embryophyta</taxon>
        <taxon>Tracheophyta</taxon>
        <taxon>Spermatophyta</taxon>
        <taxon>Magnoliopsida</taxon>
        <taxon>eudicotyledons</taxon>
        <taxon>Gunneridae</taxon>
        <taxon>Pentapetalae</taxon>
        <taxon>rosids</taxon>
        <taxon>fabids</taxon>
        <taxon>Fabales</taxon>
        <taxon>Fabaceae</taxon>
        <taxon>Papilionoideae</taxon>
        <taxon>50 kb inversion clade</taxon>
        <taxon>genistoids sensu lato</taxon>
        <taxon>core genistoids</taxon>
        <taxon>Genisteae</taxon>
        <taxon>Lupinus</taxon>
    </lineage>
</organism>
<dbReference type="Pfam" id="PF00010">
    <property type="entry name" value="HLH"/>
    <property type="match status" value="1"/>
</dbReference>
<dbReference type="SUPFAM" id="SSF47459">
    <property type="entry name" value="HLH, helix-loop-helix DNA-binding domain"/>
    <property type="match status" value="1"/>
</dbReference>
<keyword evidence="9" id="KW-1185">Reference proteome</keyword>